<dbReference type="InterPro" id="IPR011008">
    <property type="entry name" value="Dimeric_a/b-barrel"/>
</dbReference>
<organism evidence="12 13">
    <name type="scientific">Mobilicoccus caccae</name>
    <dbReference type="NCBI Taxonomy" id="1859295"/>
    <lineage>
        <taxon>Bacteria</taxon>
        <taxon>Bacillati</taxon>
        <taxon>Actinomycetota</taxon>
        <taxon>Actinomycetes</taxon>
        <taxon>Micrococcales</taxon>
        <taxon>Dermatophilaceae</taxon>
        <taxon>Mobilicoccus</taxon>
    </lineage>
</organism>
<dbReference type="SUPFAM" id="SSF54909">
    <property type="entry name" value="Dimeric alpha+beta barrel"/>
    <property type="match status" value="1"/>
</dbReference>
<dbReference type="Pfam" id="PF20628">
    <property type="entry name" value="Dyp_perox_C"/>
    <property type="match status" value="1"/>
</dbReference>
<gene>
    <name evidence="12" type="ORF">GCM10025883_21640</name>
</gene>
<evidence type="ECO:0000256" key="9">
    <source>
        <dbReference type="SAM" id="MobiDB-lite"/>
    </source>
</evidence>
<dbReference type="InterPro" id="IPR048327">
    <property type="entry name" value="Dyp_perox_N"/>
</dbReference>
<comment type="cofactor">
    <cofactor evidence="1">
        <name>heme b</name>
        <dbReference type="ChEBI" id="CHEBI:60344"/>
    </cofactor>
</comment>
<keyword evidence="3" id="KW-0349">Heme</keyword>
<dbReference type="EMBL" id="BSUO01000001">
    <property type="protein sequence ID" value="GMA40119.1"/>
    <property type="molecule type" value="Genomic_DNA"/>
</dbReference>
<accession>A0ABQ6IQG3</accession>
<keyword evidence="2 12" id="KW-0575">Peroxidase</keyword>
<proteinExistence type="inferred from homology"/>
<evidence type="ECO:0000256" key="8">
    <source>
        <dbReference type="ARBA" id="ARBA00025737"/>
    </source>
</evidence>
<evidence type="ECO:0000256" key="3">
    <source>
        <dbReference type="ARBA" id="ARBA00022617"/>
    </source>
</evidence>
<comment type="caution">
    <text evidence="12">The sequence shown here is derived from an EMBL/GenBank/DDBJ whole genome shotgun (WGS) entry which is preliminary data.</text>
</comment>
<name>A0ABQ6IQG3_9MICO</name>
<feature type="domain" description="Dyp-type peroxidase C-terminal" evidence="11">
    <location>
        <begin position="244"/>
        <end position="421"/>
    </location>
</feature>
<feature type="domain" description="Dyp-type peroxidase N-terminal" evidence="10">
    <location>
        <begin position="90"/>
        <end position="232"/>
    </location>
</feature>
<keyword evidence="13" id="KW-1185">Reference proteome</keyword>
<dbReference type="InterPro" id="IPR048328">
    <property type="entry name" value="Dyp_perox_C"/>
</dbReference>
<dbReference type="PANTHER" id="PTHR30521">
    <property type="entry name" value="DEFERROCHELATASE/PEROXIDASE"/>
    <property type="match status" value="1"/>
</dbReference>
<keyword evidence="5" id="KW-0732">Signal</keyword>
<reference evidence="13" key="1">
    <citation type="journal article" date="2019" name="Int. J. Syst. Evol. Microbiol.">
        <title>The Global Catalogue of Microorganisms (GCM) 10K type strain sequencing project: providing services to taxonomists for standard genome sequencing and annotation.</title>
        <authorList>
            <consortium name="The Broad Institute Genomics Platform"/>
            <consortium name="The Broad Institute Genome Sequencing Center for Infectious Disease"/>
            <person name="Wu L."/>
            <person name="Ma J."/>
        </authorList>
    </citation>
    <scope>NUCLEOTIDE SEQUENCE [LARGE SCALE GENOMIC DNA]</scope>
    <source>
        <strain evidence="13">NBRC 113072</strain>
    </source>
</reference>
<keyword evidence="7" id="KW-0408">Iron</keyword>
<sequence length="434" mass="45157">MSTESTRAESTRAGLSRRALLGGGAVLAGTALGGGVVGHAVGSGAARPGGVADGSGMPGTEAVAGPGAAGRSGTAALHGTATEPFWGEHQAGIATPHHAHGVFLGLDLKKGVDRERVVTLMRLLTDDAARLTSGRAPLGAVEGDLAALPARLTVTFGFGAGFFDAIGAPQACPPFVREMPAFETDDLDPRWGPTDLFVQVCSEDPLTVTYAQRRLVRDAADFATPVWAQRGFLPARGTEADGTTPRNLMGMRDGSANESDPAQVDSVLWNDGAEFAWLTGGTQVVLRRMRIDMATWDDLSIEAKEIGFGRRVGDGSPLTGTKESDVLDRTATDSDGFPVVAPNAHAARAQARSAGERMIRRPLNYAIETPAGLEEGLLFCAYQADLGTAFVPVQRRLAEADALNAWATHIGSASYAVPPGAREGSYIGATLLEA</sequence>
<dbReference type="PROSITE" id="PS51404">
    <property type="entry name" value="DYP_PEROXIDASE"/>
    <property type="match status" value="1"/>
</dbReference>
<dbReference type="InterPro" id="IPR006311">
    <property type="entry name" value="TAT_signal"/>
</dbReference>
<evidence type="ECO:0000256" key="5">
    <source>
        <dbReference type="ARBA" id="ARBA00022729"/>
    </source>
</evidence>
<dbReference type="PROSITE" id="PS51318">
    <property type="entry name" value="TAT"/>
    <property type="match status" value="1"/>
</dbReference>
<dbReference type="RefSeq" id="WP_284303871.1">
    <property type="nucleotide sequence ID" value="NZ_BSUO01000001.1"/>
</dbReference>
<keyword evidence="6" id="KW-0560">Oxidoreductase</keyword>
<dbReference type="InterPro" id="IPR006314">
    <property type="entry name" value="Dyp_peroxidase"/>
</dbReference>
<feature type="region of interest" description="Disordered" evidence="9">
    <location>
        <begin position="50"/>
        <end position="75"/>
    </location>
</feature>
<dbReference type="Proteomes" id="UP001157126">
    <property type="component" value="Unassembled WGS sequence"/>
</dbReference>
<protein>
    <submittedName>
        <fullName evidence="12">Peroxidase</fullName>
    </submittedName>
</protein>
<evidence type="ECO:0000259" key="10">
    <source>
        <dbReference type="Pfam" id="PF04261"/>
    </source>
</evidence>
<keyword evidence="4" id="KW-0479">Metal-binding</keyword>
<dbReference type="PANTHER" id="PTHR30521:SF4">
    <property type="entry name" value="DEFERROCHELATASE"/>
    <property type="match status" value="1"/>
</dbReference>
<evidence type="ECO:0000256" key="7">
    <source>
        <dbReference type="ARBA" id="ARBA00023004"/>
    </source>
</evidence>
<evidence type="ECO:0000256" key="6">
    <source>
        <dbReference type="ARBA" id="ARBA00023002"/>
    </source>
</evidence>
<evidence type="ECO:0000256" key="1">
    <source>
        <dbReference type="ARBA" id="ARBA00001970"/>
    </source>
</evidence>
<dbReference type="GO" id="GO:0004601">
    <property type="term" value="F:peroxidase activity"/>
    <property type="evidence" value="ECO:0007669"/>
    <property type="project" value="UniProtKB-KW"/>
</dbReference>
<evidence type="ECO:0000313" key="12">
    <source>
        <dbReference type="EMBL" id="GMA40119.1"/>
    </source>
</evidence>
<evidence type="ECO:0000256" key="2">
    <source>
        <dbReference type="ARBA" id="ARBA00022559"/>
    </source>
</evidence>
<evidence type="ECO:0000313" key="13">
    <source>
        <dbReference type="Proteomes" id="UP001157126"/>
    </source>
</evidence>
<evidence type="ECO:0000256" key="4">
    <source>
        <dbReference type="ARBA" id="ARBA00022723"/>
    </source>
</evidence>
<comment type="similarity">
    <text evidence="8">Belongs to the DyP-type peroxidase family.</text>
</comment>
<dbReference type="Pfam" id="PF04261">
    <property type="entry name" value="Dyp_perox_N"/>
    <property type="match status" value="1"/>
</dbReference>
<dbReference type="NCBIfam" id="TIGR01413">
    <property type="entry name" value="Dyp_perox_fam"/>
    <property type="match status" value="1"/>
</dbReference>
<evidence type="ECO:0000259" key="11">
    <source>
        <dbReference type="Pfam" id="PF20628"/>
    </source>
</evidence>